<dbReference type="EMBL" id="CP000697">
    <property type="protein sequence ID" value="ABQ30286.1"/>
    <property type="molecule type" value="Genomic_DNA"/>
</dbReference>
<feature type="domain" description="Periplasmic binding protein" evidence="5">
    <location>
        <begin position="36"/>
        <end position="299"/>
    </location>
</feature>
<evidence type="ECO:0000256" key="4">
    <source>
        <dbReference type="SAM" id="SignalP"/>
    </source>
</evidence>
<evidence type="ECO:0000256" key="1">
    <source>
        <dbReference type="ARBA" id="ARBA00004196"/>
    </source>
</evidence>
<gene>
    <name evidence="6" type="ordered locus">Acry_1070</name>
</gene>
<dbReference type="SUPFAM" id="SSF53822">
    <property type="entry name" value="Periplasmic binding protein-like I"/>
    <property type="match status" value="1"/>
</dbReference>
<evidence type="ECO:0000313" key="7">
    <source>
        <dbReference type="Proteomes" id="UP000000245"/>
    </source>
</evidence>
<organism evidence="6 7">
    <name type="scientific">Acidiphilium cryptum (strain JF-5)</name>
    <dbReference type="NCBI Taxonomy" id="349163"/>
    <lineage>
        <taxon>Bacteria</taxon>
        <taxon>Pseudomonadati</taxon>
        <taxon>Pseudomonadota</taxon>
        <taxon>Alphaproteobacteria</taxon>
        <taxon>Acetobacterales</taxon>
        <taxon>Acidocellaceae</taxon>
        <taxon>Acidiphilium</taxon>
    </lineage>
</organism>
<dbReference type="Gene3D" id="3.40.50.2300">
    <property type="match status" value="2"/>
</dbReference>
<keyword evidence="3 4" id="KW-0732">Signal</keyword>
<sequence length="347" mass="36633">MKTMQKPAGLKYALLGLAAAATLAAAPAAQAKGPVIALSNAYYGNTWRHQMVEAFRAAATEARKKGEISKFIIVNGNGTVNEQMSQVSDLILRHVNVIAIDAASDTALNGIIAKACAAGIKVVAFDSIVSAPCAYKLDFDFKRYQAAQARWIVRKLHGKGNVIVVRGVKGSAPDHDMYTAQMGVLKQHPGIKVVATVYGQATGPVAQAAVSNVLPSLPHVDAVLDQGGGDDYGIAQAFEQYGGSYATHPPIIAGGGSANFIHWWAEQAKKTGYQTISMNTTPGIGGAAFWLSLDIAGGAKAPKFMTMPVATVTQKNLAQYADLKPGTIVSPSYSRDWVKTHLLSQKP</sequence>
<comment type="similarity">
    <text evidence="2">Belongs to the bacterial solute-binding protein 2 family.</text>
</comment>
<evidence type="ECO:0000313" key="6">
    <source>
        <dbReference type="EMBL" id="ABQ30286.1"/>
    </source>
</evidence>
<reference evidence="6 7" key="1">
    <citation type="submission" date="2007-05" db="EMBL/GenBank/DDBJ databases">
        <title>Complete sequence of chromosome of Acidiphilium cryptum JF-5.</title>
        <authorList>
            <consortium name="US DOE Joint Genome Institute"/>
            <person name="Copeland A."/>
            <person name="Lucas S."/>
            <person name="Lapidus A."/>
            <person name="Barry K."/>
            <person name="Detter J.C."/>
            <person name="Glavina del Rio T."/>
            <person name="Hammon N."/>
            <person name="Israni S."/>
            <person name="Dalin E."/>
            <person name="Tice H."/>
            <person name="Pitluck S."/>
            <person name="Sims D."/>
            <person name="Brettin T."/>
            <person name="Bruce D."/>
            <person name="Han C."/>
            <person name="Schmutz J."/>
            <person name="Larimer F."/>
            <person name="Land M."/>
            <person name="Hauser L."/>
            <person name="Kyrpides N."/>
            <person name="Kim E."/>
            <person name="Magnuson T."/>
            <person name="Richardson P."/>
        </authorList>
    </citation>
    <scope>NUCLEOTIDE SEQUENCE [LARGE SCALE GENOMIC DNA]</scope>
    <source>
        <strain evidence="6 7">JF-5</strain>
    </source>
</reference>
<dbReference type="Proteomes" id="UP000000245">
    <property type="component" value="Chromosome"/>
</dbReference>
<feature type="signal peptide" evidence="4">
    <location>
        <begin position="1"/>
        <end position="31"/>
    </location>
</feature>
<dbReference type="GO" id="GO:0030313">
    <property type="term" value="C:cell envelope"/>
    <property type="evidence" value="ECO:0007669"/>
    <property type="project" value="UniProtKB-SubCell"/>
</dbReference>
<evidence type="ECO:0000256" key="3">
    <source>
        <dbReference type="ARBA" id="ARBA00022729"/>
    </source>
</evidence>
<feature type="chain" id="PRO_5002681825" evidence="4">
    <location>
        <begin position="32"/>
        <end position="347"/>
    </location>
</feature>
<protein>
    <submittedName>
        <fullName evidence="6">Monosaccharide ABC transporter substrate-binding protein, CUT2 family</fullName>
    </submittedName>
</protein>
<dbReference type="STRING" id="349163.Acry_1070"/>
<dbReference type="AlphaFoldDB" id="A5FXF4"/>
<dbReference type="KEGG" id="acr:Acry_1070"/>
<name>A5FXF4_ACICJ</name>
<evidence type="ECO:0000256" key="2">
    <source>
        <dbReference type="ARBA" id="ARBA00007639"/>
    </source>
</evidence>
<keyword evidence="7" id="KW-1185">Reference proteome</keyword>
<dbReference type="InterPro" id="IPR025997">
    <property type="entry name" value="SBP_2_dom"/>
</dbReference>
<dbReference type="PANTHER" id="PTHR46847:SF1">
    <property type="entry name" value="D-ALLOSE-BINDING PERIPLASMIC PROTEIN-RELATED"/>
    <property type="match status" value="1"/>
</dbReference>
<accession>A5FXF4</accession>
<proteinExistence type="inferred from homology"/>
<dbReference type="CDD" id="cd19997">
    <property type="entry name" value="PBP1_ABC_sugar_binding-like"/>
    <property type="match status" value="1"/>
</dbReference>
<dbReference type="RefSeq" id="WP_007423590.1">
    <property type="nucleotide sequence ID" value="NC_009484.1"/>
</dbReference>
<comment type="subcellular location">
    <subcellularLocation>
        <location evidence="1">Cell envelope</location>
    </subcellularLocation>
</comment>
<dbReference type="HOGENOM" id="CLU_037628_3_9_5"/>
<dbReference type="Pfam" id="PF13407">
    <property type="entry name" value="Peripla_BP_4"/>
    <property type="match status" value="1"/>
</dbReference>
<dbReference type="PANTHER" id="PTHR46847">
    <property type="entry name" value="D-ALLOSE-BINDING PERIPLASMIC PROTEIN-RELATED"/>
    <property type="match status" value="1"/>
</dbReference>
<dbReference type="GO" id="GO:0030246">
    <property type="term" value="F:carbohydrate binding"/>
    <property type="evidence" value="ECO:0007669"/>
    <property type="project" value="UniProtKB-ARBA"/>
</dbReference>
<dbReference type="InterPro" id="IPR028082">
    <property type="entry name" value="Peripla_BP_I"/>
</dbReference>
<dbReference type="eggNOG" id="COG1879">
    <property type="taxonomic scope" value="Bacteria"/>
</dbReference>
<evidence type="ECO:0000259" key="5">
    <source>
        <dbReference type="Pfam" id="PF13407"/>
    </source>
</evidence>